<dbReference type="Proteomes" id="UP001165063">
    <property type="component" value="Unassembled WGS sequence"/>
</dbReference>
<feature type="region of interest" description="Disordered" evidence="1">
    <location>
        <begin position="14"/>
        <end position="126"/>
    </location>
</feature>
<proteinExistence type="predicted"/>
<dbReference type="EMBL" id="BSXU01000196">
    <property type="protein sequence ID" value="GMG19745.1"/>
    <property type="molecule type" value="Genomic_DNA"/>
</dbReference>
<name>A0A9W6YRW5_AMBMO</name>
<protein>
    <submittedName>
        <fullName evidence="2">Unnamed protein product</fullName>
    </submittedName>
</protein>
<keyword evidence="3" id="KW-1185">Reference proteome</keyword>
<evidence type="ECO:0000313" key="2">
    <source>
        <dbReference type="EMBL" id="GMG19745.1"/>
    </source>
</evidence>
<accession>A0A9W6YRW5</accession>
<gene>
    <name evidence="2" type="ORF">Amon01_000070000</name>
</gene>
<sequence length="126" mass="14110">MVLIVVHNPPPRHGLSTEISDDTGGILGLTDRQFEFPTPPTQPTFQPHLSPPEPLQTSSVPSETTSQPINNARHKLMAKKKKKKKKRVRKEKKTVTDVITPGNSVDTLTPSCTLDKNHRQNFLKQQ</sequence>
<feature type="compositionally biased region" description="Polar residues" evidence="1">
    <location>
        <begin position="55"/>
        <end position="70"/>
    </location>
</feature>
<feature type="compositionally biased region" description="Basic residues" evidence="1">
    <location>
        <begin position="72"/>
        <end position="92"/>
    </location>
</feature>
<organism evidence="2 3">
    <name type="scientific">Ambrosiozyma monospora</name>
    <name type="common">Yeast</name>
    <name type="synonym">Endomycopsis monosporus</name>
    <dbReference type="NCBI Taxonomy" id="43982"/>
    <lineage>
        <taxon>Eukaryota</taxon>
        <taxon>Fungi</taxon>
        <taxon>Dikarya</taxon>
        <taxon>Ascomycota</taxon>
        <taxon>Saccharomycotina</taxon>
        <taxon>Pichiomycetes</taxon>
        <taxon>Pichiales</taxon>
        <taxon>Pichiaceae</taxon>
        <taxon>Ambrosiozyma</taxon>
    </lineage>
</organism>
<evidence type="ECO:0000256" key="1">
    <source>
        <dbReference type="SAM" id="MobiDB-lite"/>
    </source>
</evidence>
<reference evidence="2" key="1">
    <citation type="submission" date="2023-04" db="EMBL/GenBank/DDBJ databases">
        <title>Ambrosiozyma monospora NBRC 1965.</title>
        <authorList>
            <person name="Ichikawa N."/>
            <person name="Sato H."/>
            <person name="Tonouchi N."/>
        </authorList>
    </citation>
    <scope>NUCLEOTIDE SEQUENCE</scope>
    <source>
        <strain evidence="2">NBRC 1965</strain>
    </source>
</reference>
<dbReference type="AlphaFoldDB" id="A0A9W6YRW5"/>
<feature type="compositionally biased region" description="Polar residues" evidence="1">
    <location>
        <begin position="101"/>
        <end position="126"/>
    </location>
</feature>
<comment type="caution">
    <text evidence="2">The sequence shown here is derived from an EMBL/GenBank/DDBJ whole genome shotgun (WGS) entry which is preliminary data.</text>
</comment>
<evidence type="ECO:0000313" key="3">
    <source>
        <dbReference type="Proteomes" id="UP001165063"/>
    </source>
</evidence>